<comment type="caution">
    <text evidence="1">The sequence shown here is derived from an EMBL/GenBank/DDBJ whole genome shotgun (WGS) entry which is preliminary data.</text>
</comment>
<evidence type="ECO:0000313" key="2">
    <source>
        <dbReference type="Proteomes" id="UP001328733"/>
    </source>
</evidence>
<protein>
    <recommendedName>
        <fullName evidence="3">Apolipophorin-III</fullName>
    </recommendedName>
</protein>
<evidence type="ECO:0008006" key="3">
    <source>
        <dbReference type="Google" id="ProtNLM"/>
    </source>
</evidence>
<dbReference type="RefSeq" id="WP_332866906.1">
    <property type="nucleotide sequence ID" value="NZ_JBAFSM010000048.1"/>
</dbReference>
<dbReference type="Gene3D" id="1.20.5.1230">
    <property type="entry name" value="Apolipoprotein A-I"/>
    <property type="match status" value="1"/>
</dbReference>
<name>A0AAW9R0S8_9CHRO</name>
<dbReference type="SUPFAM" id="SSF58113">
    <property type="entry name" value="Apolipoprotein A-I"/>
    <property type="match status" value="1"/>
</dbReference>
<evidence type="ECO:0000313" key="1">
    <source>
        <dbReference type="EMBL" id="MEG3439419.1"/>
    </source>
</evidence>
<dbReference type="AlphaFoldDB" id="A0AAW9R0S8"/>
<gene>
    <name evidence="1" type="ORF">V0288_19995</name>
</gene>
<organism evidence="1 2">
    <name type="scientific">Pannus brasiliensis CCIBt3594</name>
    <dbReference type="NCBI Taxonomy" id="1427578"/>
    <lineage>
        <taxon>Bacteria</taxon>
        <taxon>Bacillati</taxon>
        <taxon>Cyanobacteriota</taxon>
        <taxon>Cyanophyceae</taxon>
        <taxon>Oscillatoriophycideae</taxon>
        <taxon>Chroococcales</taxon>
        <taxon>Microcystaceae</taxon>
        <taxon>Pannus</taxon>
    </lineage>
</organism>
<accession>A0AAW9R0S8</accession>
<keyword evidence="2" id="KW-1185">Reference proteome</keyword>
<proteinExistence type="predicted"/>
<reference evidence="1 2" key="1">
    <citation type="submission" date="2024-01" db="EMBL/GenBank/DDBJ databases">
        <title>Genomic insights into the taxonomy and metabolism of the cyanobacterium Pannus brasiliensis CCIBt3594.</title>
        <authorList>
            <person name="Machado M."/>
            <person name="Botero N.B."/>
            <person name="Andreote A.P.D."/>
            <person name="Feitosa A.M.T."/>
            <person name="Popin R."/>
            <person name="Sivonen K."/>
            <person name="Fiore M.F."/>
        </authorList>
    </citation>
    <scope>NUCLEOTIDE SEQUENCE [LARGE SCALE GENOMIC DNA]</scope>
    <source>
        <strain evidence="1 2">CCIBt3594</strain>
    </source>
</reference>
<sequence length="209" mass="22767">MKTLLTKLGKILIISLALVVFCAGSLFLSPRPAMADTEENTLSGTLDNFLRSTVNTYREKTNASFSADLKALQKTVNELSEQLEKVADPRTDEETRQQLTGKILENQRTLQESADSFTRLATESENFDRELDRSARDFLDLVQGSVHPRLTDSRDSLQGIAGAISSLAEDTAGIDTADLKASIARVGNHINALNGAIESANRAVKALSR</sequence>
<dbReference type="EMBL" id="JBAFSM010000048">
    <property type="protein sequence ID" value="MEG3439419.1"/>
    <property type="molecule type" value="Genomic_DNA"/>
</dbReference>
<dbReference type="Proteomes" id="UP001328733">
    <property type="component" value="Unassembled WGS sequence"/>
</dbReference>